<evidence type="ECO:0000256" key="4">
    <source>
        <dbReference type="ARBA" id="ARBA00023150"/>
    </source>
</evidence>
<dbReference type="Gene3D" id="2.40.340.10">
    <property type="entry name" value="MoeA, C-terminal, domain IV"/>
    <property type="match status" value="1"/>
</dbReference>
<dbReference type="EC" id="2.10.1.1" evidence="6"/>
<dbReference type="Gene3D" id="2.170.190.11">
    <property type="entry name" value="Molybdopterin biosynthesis moea protein, domain 3"/>
    <property type="match status" value="1"/>
</dbReference>
<keyword evidence="6" id="KW-0500">Molybdenum</keyword>
<organism evidence="8 9">
    <name type="scientific">Pseudovibrio ascidiaceicola</name>
    <dbReference type="NCBI Taxonomy" id="285279"/>
    <lineage>
        <taxon>Bacteria</taxon>
        <taxon>Pseudomonadati</taxon>
        <taxon>Pseudomonadota</taxon>
        <taxon>Alphaproteobacteria</taxon>
        <taxon>Hyphomicrobiales</taxon>
        <taxon>Stappiaceae</taxon>
        <taxon>Pseudovibrio</taxon>
    </lineage>
</organism>
<dbReference type="Pfam" id="PF00994">
    <property type="entry name" value="MoCF_biosynth"/>
    <property type="match status" value="1"/>
</dbReference>
<dbReference type="InterPro" id="IPR005111">
    <property type="entry name" value="MoeA_C_domain_IV"/>
</dbReference>
<dbReference type="InterPro" id="IPR005110">
    <property type="entry name" value="MoeA_linker/N"/>
</dbReference>
<dbReference type="InterPro" id="IPR036135">
    <property type="entry name" value="MoeA_linker/N_sf"/>
</dbReference>
<proteinExistence type="inferred from homology"/>
<comment type="caution">
    <text evidence="8">The sequence shown here is derived from an EMBL/GenBank/DDBJ whole genome shotgun (WGS) entry which is preliminary data.</text>
</comment>
<dbReference type="NCBIfam" id="NF045515">
    <property type="entry name" value="Glp_gephyrin"/>
    <property type="match status" value="1"/>
</dbReference>
<comment type="function">
    <text evidence="1 6">Catalyzes the insertion of molybdate into adenylated molybdopterin with the concomitant release of AMP.</text>
</comment>
<evidence type="ECO:0000256" key="1">
    <source>
        <dbReference type="ARBA" id="ARBA00002901"/>
    </source>
</evidence>
<comment type="similarity">
    <text evidence="3 6">Belongs to the MoeA family.</text>
</comment>
<dbReference type="InterPro" id="IPR001453">
    <property type="entry name" value="MoaB/Mog_dom"/>
</dbReference>
<evidence type="ECO:0000256" key="5">
    <source>
        <dbReference type="ARBA" id="ARBA00047317"/>
    </source>
</evidence>
<dbReference type="EMBL" id="FOSK01000008">
    <property type="protein sequence ID" value="SFK74129.1"/>
    <property type="molecule type" value="Genomic_DNA"/>
</dbReference>
<keyword evidence="6" id="KW-0460">Magnesium</keyword>
<comment type="cofactor">
    <cofactor evidence="6">
        <name>Mg(2+)</name>
        <dbReference type="ChEBI" id="CHEBI:18420"/>
    </cofactor>
</comment>
<keyword evidence="4 6" id="KW-0501">Molybdenum cofactor biosynthesis</keyword>
<dbReference type="Gene3D" id="3.40.980.10">
    <property type="entry name" value="MoaB/Mog-like domain"/>
    <property type="match status" value="1"/>
</dbReference>
<dbReference type="Pfam" id="PF03453">
    <property type="entry name" value="MoeA_N"/>
    <property type="match status" value="1"/>
</dbReference>
<evidence type="ECO:0000313" key="9">
    <source>
        <dbReference type="Proteomes" id="UP000199598"/>
    </source>
</evidence>
<dbReference type="InterPro" id="IPR036688">
    <property type="entry name" value="MoeA_C_domain_IV_sf"/>
</dbReference>
<evidence type="ECO:0000259" key="7">
    <source>
        <dbReference type="SMART" id="SM00852"/>
    </source>
</evidence>
<dbReference type="SUPFAM" id="SSF63867">
    <property type="entry name" value="MoeA C-terminal domain-like"/>
    <property type="match status" value="1"/>
</dbReference>
<dbReference type="InterPro" id="IPR038987">
    <property type="entry name" value="MoeA-like"/>
</dbReference>
<reference evidence="8 9" key="1">
    <citation type="submission" date="2016-10" db="EMBL/GenBank/DDBJ databases">
        <authorList>
            <person name="Varghese N."/>
            <person name="Submissions S."/>
        </authorList>
    </citation>
    <scope>NUCLEOTIDE SEQUENCE [LARGE SCALE GENOMIC DNA]</scope>
    <source>
        <strain evidence="8 9">DSM 16392</strain>
    </source>
</reference>
<comment type="catalytic activity">
    <reaction evidence="5">
        <text>adenylyl-molybdopterin + molybdate = Mo-molybdopterin + AMP + H(+)</text>
        <dbReference type="Rhea" id="RHEA:35047"/>
        <dbReference type="ChEBI" id="CHEBI:15378"/>
        <dbReference type="ChEBI" id="CHEBI:36264"/>
        <dbReference type="ChEBI" id="CHEBI:62727"/>
        <dbReference type="ChEBI" id="CHEBI:71302"/>
        <dbReference type="ChEBI" id="CHEBI:456215"/>
        <dbReference type="EC" id="2.10.1.1"/>
    </reaction>
</comment>
<dbReference type="PANTHER" id="PTHR10192:SF5">
    <property type="entry name" value="GEPHYRIN"/>
    <property type="match status" value="1"/>
</dbReference>
<dbReference type="CDD" id="cd00887">
    <property type="entry name" value="MoeA"/>
    <property type="match status" value="1"/>
</dbReference>
<gene>
    <name evidence="8" type="ORF">SAMN04488518_108261</name>
</gene>
<comment type="pathway">
    <text evidence="2 6">Cofactor biosynthesis; molybdopterin biosynthesis.</text>
</comment>
<dbReference type="Proteomes" id="UP000199598">
    <property type="component" value="Unassembled WGS sequence"/>
</dbReference>
<dbReference type="SUPFAM" id="SSF53218">
    <property type="entry name" value="Molybdenum cofactor biosynthesis proteins"/>
    <property type="match status" value="1"/>
</dbReference>
<dbReference type="Pfam" id="PF03454">
    <property type="entry name" value="MoeA_C"/>
    <property type="match status" value="1"/>
</dbReference>
<dbReference type="InterPro" id="IPR036425">
    <property type="entry name" value="MoaB/Mog-like_dom_sf"/>
</dbReference>
<sequence length="404" mass="42285">MSLISIEDALDRLLKDVKPTGTEQLPLLETGERILAEDVAATRTQPPFSASAMDGYAVKAADTVEPEAALSVIGEVAAGHNFDGTLQAGEALRIFTGAPVPDGADAILMQENARRDGDNLFCEEAVSVGKFIRPAGLDFKEGQVLLKAGAPLGFRELSLAGAMNHASLPVRKKPVVAILANGDELVEPGQVPGPNQIIASNQVGIAEFVRNCGGTPMMLGIAPDQPEEIAARVKQAIEAKADVLVTLGGASVGDHDLIQDVLGAEGMELGFWRIAMRPGKPLMAGALGPMKVLGLPGNPVSSLVCALLFLGPLLDKMLGRTVSVTNQSVTKATLAADLPANDMRQDYLRASLSTDDAGNLITEPFSKQDSSMLALLTKADALIIRPPHASAAKAGEKVDLLKLR</sequence>
<keyword evidence="6" id="KW-0479">Metal-binding</keyword>
<accession>A0A1I4C1B1</accession>
<dbReference type="Gene3D" id="3.90.105.10">
    <property type="entry name" value="Molybdopterin biosynthesis moea protein, domain 2"/>
    <property type="match status" value="1"/>
</dbReference>
<name>A0A1I4C1B1_9HYPH</name>
<dbReference type="SMART" id="SM00852">
    <property type="entry name" value="MoCF_biosynth"/>
    <property type="match status" value="1"/>
</dbReference>
<dbReference type="SUPFAM" id="SSF63882">
    <property type="entry name" value="MoeA N-terminal region -like"/>
    <property type="match status" value="1"/>
</dbReference>
<dbReference type="RefSeq" id="WP_093521116.1">
    <property type="nucleotide sequence ID" value="NZ_FOSK01000008.1"/>
</dbReference>
<keyword evidence="9" id="KW-1185">Reference proteome</keyword>
<keyword evidence="6" id="KW-0808">Transferase</keyword>
<feature type="domain" description="MoaB/Mog" evidence="7">
    <location>
        <begin position="177"/>
        <end position="316"/>
    </location>
</feature>
<evidence type="ECO:0000256" key="2">
    <source>
        <dbReference type="ARBA" id="ARBA00005046"/>
    </source>
</evidence>
<evidence type="ECO:0000256" key="3">
    <source>
        <dbReference type="ARBA" id="ARBA00010763"/>
    </source>
</evidence>
<dbReference type="PANTHER" id="PTHR10192">
    <property type="entry name" value="MOLYBDOPTERIN BIOSYNTHESIS PROTEIN"/>
    <property type="match status" value="1"/>
</dbReference>
<protein>
    <recommendedName>
        <fullName evidence="6">Molybdopterin molybdenumtransferase</fullName>
        <ecNumber evidence="6">2.10.1.1</ecNumber>
    </recommendedName>
</protein>
<evidence type="ECO:0000256" key="6">
    <source>
        <dbReference type="RuleBase" id="RU365090"/>
    </source>
</evidence>
<evidence type="ECO:0000313" key="8">
    <source>
        <dbReference type="EMBL" id="SFK74129.1"/>
    </source>
</evidence>